<dbReference type="InterPro" id="IPR029149">
    <property type="entry name" value="Creatin/AminoP/Spt16_N"/>
</dbReference>
<feature type="domain" description="Creatinase N-terminal" evidence="7">
    <location>
        <begin position="35"/>
        <end position="168"/>
    </location>
</feature>
<dbReference type="InterPro" id="IPR001131">
    <property type="entry name" value="Peptidase_M24B_aminopep-P_CS"/>
</dbReference>
<evidence type="ECO:0000259" key="6">
    <source>
        <dbReference type="Pfam" id="PF00557"/>
    </source>
</evidence>
<dbReference type="SUPFAM" id="SSF53092">
    <property type="entry name" value="Creatinase/prolidase N-terminal domain"/>
    <property type="match status" value="1"/>
</dbReference>
<feature type="domain" description="Peptidase M24" evidence="6">
    <location>
        <begin position="177"/>
        <end position="384"/>
    </location>
</feature>
<dbReference type="Gene3D" id="3.90.230.10">
    <property type="entry name" value="Creatinase/methionine aminopeptidase superfamily"/>
    <property type="match status" value="1"/>
</dbReference>
<dbReference type="Pfam" id="PF00557">
    <property type="entry name" value="Peptidase_M24"/>
    <property type="match status" value="1"/>
</dbReference>
<dbReference type="Pfam" id="PF01321">
    <property type="entry name" value="Creatinase_N"/>
    <property type="match status" value="1"/>
</dbReference>
<protein>
    <submittedName>
        <fullName evidence="8">Xaa-Pro peptidase family protein</fullName>
    </submittedName>
</protein>
<evidence type="ECO:0000256" key="5">
    <source>
        <dbReference type="RuleBase" id="RU000590"/>
    </source>
</evidence>
<dbReference type="PROSITE" id="PS00491">
    <property type="entry name" value="PROLINE_PEPTIDASE"/>
    <property type="match status" value="1"/>
</dbReference>
<keyword evidence="1" id="KW-0645">Protease</keyword>
<gene>
    <name evidence="8" type="ORF">KJI95_07355</name>
</gene>
<accession>A0ABS5V1J5</accession>
<dbReference type="Gene3D" id="3.40.350.10">
    <property type="entry name" value="Creatinase/prolidase N-terminal domain"/>
    <property type="match status" value="1"/>
</dbReference>
<dbReference type="PANTHER" id="PTHR46112">
    <property type="entry name" value="AMINOPEPTIDASE"/>
    <property type="match status" value="1"/>
</dbReference>
<comment type="caution">
    <text evidence="8">The sequence shown here is derived from an EMBL/GenBank/DDBJ whole genome shotgun (WGS) entry which is preliminary data.</text>
</comment>
<dbReference type="SUPFAM" id="SSF55920">
    <property type="entry name" value="Creatinase/aminopeptidase"/>
    <property type="match status" value="1"/>
</dbReference>
<reference evidence="8 9" key="1">
    <citation type="submission" date="2021-05" db="EMBL/GenBank/DDBJ databases">
        <title>Shewanella sp. JM162201.</title>
        <authorList>
            <person name="Xu S."/>
            <person name="Li A."/>
        </authorList>
    </citation>
    <scope>NUCLEOTIDE SEQUENCE [LARGE SCALE GENOMIC DNA]</scope>
    <source>
        <strain evidence="8 9">JM162201</strain>
    </source>
</reference>
<dbReference type="InterPro" id="IPR050659">
    <property type="entry name" value="Peptidase_M24B"/>
</dbReference>
<evidence type="ECO:0000256" key="2">
    <source>
        <dbReference type="ARBA" id="ARBA00022723"/>
    </source>
</evidence>
<evidence type="ECO:0000256" key="1">
    <source>
        <dbReference type="ARBA" id="ARBA00022670"/>
    </source>
</evidence>
<keyword evidence="4" id="KW-0482">Metalloprotease</keyword>
<organism evidence="8 9">
    <name type="scientific">Shewanella jiangmenensis</name>
    <dbReference type="NCBI Taxonomy" id="2837387"/>
    <lineage>
        <taxon>Bacteria</taxon>
        <taxon>Pseudomonadati</taxon>
        <taxon>Pseudomonadota</taxon>
        <taxon>Gammaproteobacteria</taxon>
        <taxon>Alteromonadales</taxon>
        <taxon>Shewanellaceae</taxon>
        <taxon>Shewanella</taxon>
    </lineage>
</organism>
<dbReference type="Proteomes" id="UP001195903">
    <property type="component" value="Unassembled WGS sequence"/>
</dbReference>
<evidence type="ECO:0000313" key="9">
    <source>
        <dbReference type="Proteomes" id="UP001195903"/>
    </source>
</evidence>
<dbReference type="RefSeq" id="WP_214506534.1">
    <property type="nucleotide sequence ID" value="NZ_JAHEPS010000002.1"/>
</dbReference>
<dbReference type="PANTHER" id="PTHR46112:SF3">
    <property type="entry name" value="AMINOPEPTIDASE YPDF"/>
    <property type="match status" value="1"/>
</dbReference>
<evidence type="ECO:0000313" key="8">
    <source>
        <dbReference type="EMBL" id="MBT1444342.1"/>
    </source>
</evidence>
<keyword evidence="2 5" id="KW-0479">Metal-binding</keyword>
<dbReference type="InterPro" id="IPR000587">
    <property type="entry name" value="Creatinase_N"/>
</dbReference>
<comment type="similarity">
    <text evidence="5">Belongs to the peptidase M24B family.</text>
</comment>
<keyword evidence="3" id="KW-0378">Hydrolase</keyword>
<evidence type="ECO:0000259" key="7">
    <source>
        <dbReference type="Pfam" id="PF01321"/>
    </source>
</evidence>
<evidence type="ECO:0000256" key="4">
    <source>
        <dbReference type="ARBA" id="ARBA00023049"/>
    </source>
</evidence>
<keyword evidence="9" id="KW-1185">Reference proteome</keyword>
<evidence type="ECO:0000256" key="3">
    <source>
        <dbReference type="ARBA" id="ARBA00022801"/>
    </source>
</evidence>
<name>A0ABS5V1J5_9GAMM</name>
<dbReference type="InterPro" id="IPR036005">
    <property type="entry name" value="Creatinase/aminopeptidase-like"/>
</dbReference>
<sequence>MTIGVGGSSLDAALATLKCMTAGTAPIGKDEFSARIAKAQTLMKSLGLDAVYLNAGTNLYYFTGTRWYASERMVGAILPADGALEYIAPAFELDTLKGYMVIKGEVNTWHEDESPYQLFGAVLARMGLASARIGMDESAAFFISEGIRDANPDLKVVSAKGVTAGCRMQKSAAELALMQRAKDMTLQVHKAAASILRPGITVAEVEAFIDAAHRKVGAAAGSYFCIVLFGEDTAYPHGVKNPKALEEGDTVLIDTGCQLYGYNSDITRTYVYGTPSARQRELWNLEKLAQATAFAAAKLGAPCGSVDKAARAVLEAAGFGPGYAVPGLPHRTGHGIGLDIHEWPYLVANDTTPLAPGMCFSNEPMLCVPGEFGVRLEDHFYMTETGPKWFTEPSHSIDDPFGLEV</sequence>
<dbReference type="InterPro" id="IPR000994">
    <property type="entry name" value="Pept_M24"/>
</dbReference>
<proteinExistence type="inferred from homology"/>
<dbReference type="EMBL" id="JAHEPS010000002">
    <property type="protein sequence ID" value="MBT1444342.1"/>
    <property type="molecule type" value="Genomic_DNA"/>
</dbReference>